<dbReference type="SUPFAM" id="SSF56112">
    <property type="entry name" value="Protein kinase-like (PK-like)"/>
    <property type="match status" value="1"/>
</dbReference>
<dbReference type="GO" id="GO:0005737">
    <property type="term" value="C:cytoplasm"/>
    <property type="evidence" value="ECO:0007669"/>
    <property type="project" value="TreeGrafter"/>
</dbReference>
<dbReference type="EC" id="2.7.11.1" evidence="2"/>
<dbReference type="InterPro" id="IPR053235">
    <property type="entry name" value="Ser_Thr_kinase"/>
</dbReference>
<dbReference type="Gene3D" id="1.10.510.10">
    <property type="entry name" value="Transferase(Phosphotransferase) domain 1"/>
    <property type="match status" value="1"/>
</dbReference>
<keyword evidence="3" id="KW-1185">Reference proteome</keyword>
<dbReference type="Pfam" id="PF00069">
    <property type="entry name" value="Pkinase"/>
    <property type="match status" value="1"/>
</dbReference>
<evidence type="ECO:0000259" key="1">
    <source>
        <dbReference type="PROSITE" id="PS50011"/>
    </source>
</evidence>
<organism evidence="2 3">
    <name type="scientific">Marinomonas spartinae</name>
    <dbReference type="NCBI Taxonomy" id="1792290"/>
    <lineage>
        <taxon>Bacteria</taxon>
        <taxon>Pseudomonadati</taxon>
        <taxon>Pseudomonadota</taxon>
        <taxon>Gammaproteobacteria</taxon>
        <taxon>Oceanospirillales</taxon>
        <taxon>Oceanospirillaceae</taxon>
        <taxon>Marinomonas</taxon>
    </lineage>
</organism>
<sequence length="361" mass="40282">MINSGQLVGGRYKIEEHIGSGGMQHVYRALDTKLDILVALKTPQETQKDQKFKNSAIIAARVNHHNVAKTLDYFEDSGEAYLIEELVDGGTLEDKASLYEYFDPHMSAKVFHLLAKGVQASHLQGVIHRDLKPSNIMVTKGVGVTGLKITDFGIATFTEQVFSEEARSGDMTRSTSGTVRGALPFMAPEMMFRKPNIDLTEAIDIWSIGAMMFKLMTGDFPFGVYLEAAVNVSTKNRQPWPLFMTSNPQFSALSKELQGLVDRCLEYDPSKRPTSTELVSACQDLCYQSGDRYEGRITRTFQSGYSFFAKGGDHDVYVSKSSIYGNSRLEVDSVVLYSKYPGQPNQRAHPVVKLKDRPIEF</sequence>
<feature type="domain" description="Protein kinase" evidence="1">
    <location>
        <begin position="12"/>
        <end position="286"/>
    </location>
</feature>
<dbReference type="OrthoDB" id="9801841at2"/>
<dbReference type="EMBL" id="FLOB01000016">
    <property type="protein sequence ID" value="SBS37112.1"/>
    <property type="molecule type" value="Genomic_DNA"/>
</dbReference>
<keyword evidence="2" id="KW-0418">Kinase</keyword>
<reference evidence="2 3" key="1">
    <citation type="submission" date="2016-06" db="EMBL/GenBank/DDBJ databases">
        <authorList>
            <person name="Kjaerup R.B."/>
            <person name="Dalgaard T.S."/>
            <person name="Juul-Madsen H.R."/>
        </authorList>
    </citation>
    <scope>NUCLEOTIDE SEQUENCE [LARGE SCALE GENOMIC DNA]</scope>
    <source>
        <strain evidence="2 3">CECT 8886</strain>
    </source>
</reference>
<evidence type="ECO:0000313" key="2">
    <source>
        <dbReference type="EMBL" id="SBS37112.1"/>
    </source>
</evidence>
<dbReference type="CDD" id="cd14014">
    <property type="entry name" value="STKc_PknB_like"/>
    <property type="match status" value="1"/>
</dbReference>
<dbReference type="InterPro" id="IPR008271">
    <property type="entry name" value="Ser/Thr_kinase_AS"/>
</dbReference>
<dbReference type="GO" id="GO:0005524">
    <property type="term" value="F:ATP binding"/>
    <property type="evidence" value="ECO:0007669"/>
    <property type="project" value="InterPro"/>
</dbReference>
<dbReference type="InterPro" id="IPR011009">
    <property type="entry name" value="Kinase-like_dom_sf"/>
</dbReference>
<proteinExistence type="predicted"/>
<accession>A0A1A8TSA6</accession>
<dbReference type="GO" id="GO:0004674">
    <property type="term" value="F:protein serine/threonine kinase activity"/>
    <property type="evidence" value="ECO:0007669"/>
    <property type="project" value="UniProtKB-EC"/>
</dbReference>
<dbReference type="SMART" id="SM00220">
    <property type="entry name" value="S_TKc"/>
    <property type="match status" value="1"/>
</dbReference>
<evidence type="ECO:0000313" key="3">
    <source>
        <dbReference type="Proteomes" id="UP000092544"/>
    </source>
</evidence>
<dbReference type="Gene3D" id="3.30.200.20">
    <property type="entry name" value="Phosphorylase Kinase, domain 1"/>
    <property type="match status" value="1"/>
</dbReference>
<keyword evidence="2" id="KW-0808">Transferase</keyword>
<dbReference type="PANTHER" id="PTHR24361">
    <property type="entry name" value="MITOGEN-ACTIVATED KINASE KINASE KINASE"/>
    <property type="match status" value="1"/>
</dbReference>
<dbReference type="Proteomes" id="UP000092544">
    <property type="component" value="Unassembled WGS sequence"/>
</dbReference>
<dbReference type="STRING" id="1792290.MSP8886_03979"/>
<dbReference type="InterPro" id="IPR000719">
    <property type="entry name" value="Prot_kinase_dom"/>
</dbReference>
<protein>
    <submittedName>
        <fullName evidence="2">Serine/threonine-protein kinase PK-1</fullName>
        <ecNumber evidence="2">2.7.11.1</ecNumber>
    </submittedName>
</protein>
<dbReference type="AlphaFoldDB" id="A0A1A8TSA6"/>
<name>A0A1A8TSA6_9GAMM</name>
<dbReference type="PROSITE" id="PS00108">
    <property type="entry name" value="PROTEIN_KINASE_ST"/>
    <property type="match status" value="1"/>
</dbReference>
<dbReference type="PROSITE" id="PS50011">
    <property type="entry name" value="PROTEIN_KINASE_DOM"/>
    <property type="match status" value="1"/>
</dbReference>
<dbReference type="RefSeq" id="WP_067020061.1">
    <property type="nucleotide sequence ID" value="NZ_FLOB01000016.1"/>
</dbReference>
<gene>
    <name evidence="2" type="primary">spk1</name>
    <name evidence="2" type="ORF">MSP8886_03979</name>
</gene>